<dbReference type="EMBL" id="JADDOJ010000039">
    <property type="protein sequence ID" value="MBE7941101.1"/>
    <property type="molecule type" value="Genomic_DNA"/>
</dbReference>
<dbReference type="InterPro" id="IPR003439">
    <property type="entry name" value="ABC_transporter-like_ATP-bd"/>
</dbReference>
<reference evidence="8 9" key="1">
    <citation type="submission" date="2020-10" db="EMBL/GenBank/DDBJ databases">
        <title>Draft genome of Ramlibacter aquaticus LMG 30558.</title>
        <authorList>
            <person name="Props R."/>
        </authorList>
    </citation>
    <scope>NUCLEOTIDE SEQUENCE [LARGE SCALE GENOMIC DNA]</scope>
    <source>
        <strain evidence="8 9">LMG 30558</strain>
    </source>
</reference>
<proteinExistence type="inferred from homology"/>
<dbReference type="CDD" id="cd03219">
    <property type="entry name" value="ABC_Mj1267_LivG_branched"/>
    <property type="match status" value="1"/>
</dbReference>
<dbReference type="PANTHER" id="PTHR43820:SF4">
    <property type="entry name" value="HIGH-AFFINITY BRANCHED-CHAIN AMINO ACID TRANSPORT ATP-BINDING PROTEIN LIVF"/>
    <property type="match status" value="1"/>
</dbReference>
<sequence>MADTALHVEKLTKRFGGLVAVKELSFSVHGGEILGLIGPNGSGKSTAMRCVMGVERPTAGSIRWEGREIGGLPSHKVARLGVGLVFQHSRPLQRQTVLENIKVALIPDRLTMLLHSHEIDAQARDIAARVGLDKLIDRRPPTLAFADLRRLELAKAIARHPKLVLVDEPFAGLTASEVAGFSDLIRGFRDEGRAVMLVDHNVKSVSALVDRAVAMYLGEHIAEGTASEVMQNETVRKVYLGGALVRSERPPREHTGTQPLLQVENLEVRYGKALALQGVSLQVHEGEFVGVVGLNGAGKTTLFNAICGLVASSGTVRWDGRDLRGTSPAQIARSGIVQCPETRELFGDMTVRENLELGGNALDDKELAERLEWLFGLFPILRDRQPQVSRTLSGGEQQMLAIARALMMKPRLLILDEPTLGLAPVILDTLSKALHKLRDTTPLTVLLGEQNVTFALPHADRLYVLDHGKVAWEGTPDRFEAEAAADYL</sequence>
<name>A0ABR9SFM0_9BURK</name>
<dbReference type="Pfam" id="PF12399">
    <property type="entry name" value="BCA_ABC_TP_C"/>
    <property type="match status" value="1"/>
</dbReference>
<evidence type="ECO:0000256" key="5">
    <source>
        <dbReference type="ARBA" id="ARBA00022840"/>
    </source>
</evidence>
<dbReference type="PROSITE" id="PS50893">
    <property type="entry name" value="ABC_TRANSPORTER_2"/>
    <property type="match status" value="2"/>
</dbReference>
<dbReference type="Pfam" id="PF00005">
    <property type="entry name" value="ABC_tran"/>
    <property type="match status" value="2"/>
</dbReference>
<dbReference type="CDD" id="cd03224">
    <property type="entry name" value="ABC_TM1139_LivF_branched"/>
    <property type="match status" value="1"/>
</dbReference>
<comment type="similarity">
    <text evidence="1">Belongs to the ABC transporter superfamily.</text>
</comment>
<keyword evidence="5 8" id="KW-0067">ATP-binding</keyword>
<evidence type="ECO:0000256" key="1">
    <source>
        <dbReference type="ARBA" id="ARBA00005417"/>
    </source>
</evidence>
<feature type="domain" description="ABC transporter" evidence="7">
    <location>
        <begin position="6"/>
        <end position="242"/>
    </location>
</feature>
<evidence type="ECO:0000313" key="8">
    <source>
        <dbReference type="EMBL" id="MBE7941101.1"/>
    </source>
</evidence>
<comment type="caution">
    <text evidence="8">The sequence shown here is derived from an EMBL/GenBank/DDBJ whole genome shotgun (WGS) entry which is preliminary data.</text>
</comment>
<accession>A0ABR9SFM0</accession>
<organism evidence="8 9">
    <name type="scientific">Ramlibacter aquaticus</name>
    <dbReference type="NCBI Taxonomy" id="2780094"/>
    <lineage>
        <taxon>Bacteria</taxon>
        <taxon>Pseudomonadati</taxon>
        <taxon>Pseudomonadota</taxon>
        <taxon>Betaproteobacteria</taxon>
        <taxon>Burkholderiales</taxon>
        <taxon>Comamonadaceae</taxon>
        <taxon>Ramlibacter</taxon>
    </lineage>
</organism>
<keyword evidence="9" id="KW-1185">Reference proteome</keyword>
<keyword evidence="2" id="KW-0813">Transport</keyword>
<evidence type="ECO:0000256" key="2">
    <source>
        <dbReference type="ARBA" id="ARBA00022448"/>
    </source>
</evidence>
<evidence type="ECO:0000256" key="6">
    <source>
        <dbReference type="ARBA" id="ARBA00022970"/>
    </source>
</evidence>
<protein>
    <submittedName>
        <fullName evidence="8">ATP-binding cassette domain-containing protein</fullName>
    </submittedName>
</protein>
<keyword evidence="4" id="KW-0547">Nucleotide-binding</keyword>
<dbReference type="PROSITE" id="PS00211">
    <property type="entry name" value="ABC_TRANSPORTER_1"/>
    <property type="match status" value="1"/>
</dbReference>
<keyword evidence="3" id="KW-0472">Membrane</keyword>
<dbReference type="SUPFAM" id="SSF52540">
    <property type="entry name" value="P-loop containing nucleoside triphosphate hydrolases"/>
    <property type="match status" value="2"/>
</dbReference>
<dbReference type="InterPro" id="IPR032823">
    <property type="entry name" value="BCA_ABC_TP_C"/>
</dbReference>
<dbReference type="PANTHER" id="PTHR43820">
    <property type="entry name" value="HIGH-AFFINITY BRANCHED-CHAIN AMINO ACID TRANSPORT ATP-BINDING PROTEIN LIVF"/>
    <property type="match status" value="1"/>
</dbReference>
<dbReference type="Proteomes" id="UP000715965">
    <property type="component" value="Unassembled WGS sequence"/>
</dbReference>
<keyword evidence="3" id="KW-1003">Cell membrane</keyword>
<dbReference type="InterPro" id="IPR052156">
    <property type="entry name" value="BCAA_Transport_ATP-bd_LivF"/>
</dbReference>
<dbReference type="InterPro" id="IPR003593">
    <property type="entry name" value="AAA+_ATPase"/>
</dbReference>
<evidence type="ECO:0000313" key="9">
    <source>
        <dbReference type="Proteomes" id="UP000715965"/>
    </source>
</evidence>
<dbReference type="InterPro" id="IPR017871">
    <property type="entry name" value="ABC_transporter-like_CS"/>
</dbReference>
<evidence type="ECO:0000259" key="7">
    <source>
        <dbReference type="PROSITE" id="PS50893"/>
    </source>
</evidence>
<feature type="domain" description="ABC transporter" evidence="7">
    <location>
        <begin position="261"/>
        <end position="488"/>
    </location>
</feature>
<dbReference type="RefSeq" id="WP_193780643.1">
    <property type="nucleotide sequence ID" value="NZ_JADDOJ010000039.1"/>
</dbReference>
<evidence type="ECO:0000256" key="4">
    <source>
        <dbReference type="ARBA" id="ARBA00022741"/>
    </source>
</evidence>
<dbReference type="SMART" id="SM00382">
    <property type="entry name" value="AAA"/>
    <property type="match status" value="2"/>
</dbReference>
<dbReference type="Gene3D" id="3.40.50.300">
    <property type="entry name" value="P-loop containing nucleotide triphosphate hydrolases"/>
    <property type="match status" value="2"/>
</dbReference>
<evidence type="ECO:0000256" key="3">
    <source>
        <dbReference type="ARBA" id="ARBA00022475"/>
    </source>
</evidence>
<keyword evidence="6" id="KW-0029">Amino-acid transport</keyword>
<dbReference type="InterPro" id="IPR027417">
    <property type="entry name" value="P-loop_NTPase"/>
</dbReference>
<gene>
    <name evidence="8" type="ORF">IM725_11025</name>
</gene>
<dbReference type="GO" id="GO:0005524">
    <property type="term" value="F:ATP binding"/>
    <property type="evidence" value="ECO:0007669"/>
    <property type="project" value="UniProtKB-KW"/>
</dbReference>